<evidence type="ECO:0000256" key="2">
    <source>
        <dbReference type="ARBA" id="ARBA00022741"/>
    </source>
</evidence>
<dbReference type="Gene3D" id="2.30.30.100">
    <property type="match status" value="1"/>
</dbReference>
<dbReference type="InterPro" id="IPR003142">
    <property type="entry name" value="BPL_C"/>
</dbReference>
<keyword evidence="1 8" id="KW-0436">Ligase</keyword>
<evidence type="ECO:0000256" key="1">
    <source>
        <dbReference type="ARBA" id="ARBA00022598"/>
    </source>
</evidence>
<dbReference type="SUPFAM" id="SSF55681">
    <property type="entry name" value="Class II aaRS and biotin synthetases"/>
    <property type="match status" value="1"/>
</dbReference>
<evidence type="ECO:0000256" key="4">
    <source>
        <dbReference type="ARBA" id="ARBA00023267"/>
    </source>
</evidence>
<dbReference type="PANTHER" id="PTHR12835">
    <property type="entry name" value="BIOTIN PROTEIN LIGASE"/>
    <property type="match status" value="1"/>
</dbReference>
<dbReference type="Pfam" id="PF03099">
    <property type="entry name" value="BPL_LplA_LipB"/>
    <property type="match status" value="1"/>
</dbReference>
<dbReference type="NCBIfam" id="TIGR00121">
    <property type="entry name" value="birA_ligase"/>
    <property type="match status" value="1"/>
</dbReference>
<organism evidence="8 9">
    <name type="scientific">Nitrospina gracilis (strain 3/211)</name>
    <dbReference type="NCBI Taxonomy" id="1266370"/>
    <lineage>
        <taxon>Bacteria</taxon>
        <taxon>Pseudomonadati</taxon>
        <taxon>Nitrospinota/Tectimicrobiota group</taxon>
        <taxon>Nitrospinota</taxon>
        <taxon>Nitrospinia</taxon>
        <taxon>Nitrospinales</taxon>
        <taxon>Nitrospinaceae</taxon>
        <taxon>Nitrospina</taxon>
    </lineage>
</organism>
<dbReference type="PANTHER" id="PTHR12835:SF5">
    <property type="entry name" value="BIOTIN--PROTEIN LIGASE"/>
    <property type="match status" value="1"/>
</dbReference>
<protein>
    <recommendedName>
        <fullName evidence="5">biotin--[biotin carboxyl-carrier protein] ligase</fullName>
        <ecNumber evidence="5">6.3.4.15</ecNumber>
    </recommendedName>
</protein>
<keyword evidence="9" id="KW-1185">Reference proteome</keyword>
<dbReference type="CDD" id="cd16442">
    <property type="entry name" value="BPL"/>
    <property type="match status" value="1"/>
</dbReference>
<feature type="domain" description="BPL/LPL catalytic" evidence="7">
    <location>
        <begin position="21"/>
        <end position="209"/>
    </location>
</feature>
<keyword evidence="4" id="KW-0092">Biotin</keyword>
<dbReference type="EC" id="6.3.4.15" evidence="5"/>
<dbReference type="HOGENOM" id="CLU_051096_5_2_0"/>
<dbReference type="GO" id="GO:0005524">
    <property type="term" value="F:ATP binding"/>
    <property type="evidence" value="ECO:0007669"/>
    <property type="project" value="UniProtKB-KW"/>
</dbReference>
<dbReference type="InParanoid" id="M1Z2V6"/>
<evidence type="ECO:0000313" key="8">
    <source>
        <dbReference type="EMBL" id="CCQ91824.1"/>
    </source>
</evidence>
<dbReference type="EMBL" id="CAQJ01000094">
    <property type="protein sequence ID" value="CCQ91824.1"/>
    <property type="molecule type" value="Genomic_DNA"/>
</dbReference>
<accession>M1Z2V6</accession>
<reference evidence="8 9" key="1">
    <citation type="journal article" date="2013" name="Front. Microbiol.">
        <title>The genome of Nitrospina gracilis illuminates the metabolism and evolution of the major marine nitrite oxidizer.</title>
        <authorList>
            <person name="Luecker S."/>
            <person name="Nowka B."/>
            <person name="Rattei T."/>
            <person name="Spieck E."/>
            <person name="and Daims H."/>
        </authorList>
    </citation>
    <scope>NUCLEOTIDE SEQUENCE [LARGE SCALE GENOMIC DNA]</scope>
    <source>
        <strain evidence="8 9">3/211</strain>
    </source>
</reference>
<evidence type="ECO:0000313" key="9">
    <source>
        <dbReference type="Proteomes" id="UP000011704"/>
    </source>
</evidence>
<dbReference type="PROSITE" id="PS51733">
    <property type="entry name" value="BPL_LPL_CATALYTIC"/>
    <property type="match status" value="1"/>
</dbReference>
<name>M1Z2V6_NITG3</name>
<proteinExistence type="predicted"/>
<dbReference type="Proteomes" id="UP000011704">
    <property type="component" value="Unassembled WGS sequence"/>
</dbReference>
<comment type="catalytic activity">
    <reaction evidence="6">
        <text>biotin + L-lysyl-[protein] + ATP = N(6)-biotinyl-L-lysyl-[protein] + AMP + diphosphate + H(+)</text>
        <dbReference type="Rhea" id="RHEA:11756"/>
        <dbReference type="Rhea" id="RHEA-COMP:9752"/>
        <dbReference type="Rhea" id="RHEA-COMP:10505"/>
        <dbReference type="ChEBI" id="CHEBI:15378"/>
        <dbReference type="ChEBI" id="CHEBI:29969"/>
        <dbReference type="ChEBI" id="CHEBI:30616"/>
        <dbReference type="ChEBI" id="CHEBI:33019"/>
        <dbReference type="ChEBI" id="CHEBI:57586"/>
        <dbReference type="ChEBI" id="CHEBI:83144"/>
        <dbReference type="ChEBI" id="CHEBI:456215"/>
        <dbReference type="EC" id="6.3.4.15"/>
    </reaction>
</comment>
<dbReference type="SUPFAM" id="SSF50037">
    <property type="entry name" value="C-terminal domain of transcriptional repressors"/>
    <property type="match status" value="1"/>
</dbReference>
<dbReference type="FunCoup" id="M1Z2V6">
    <property type="interactions" value="374"/>
</dbReference>
<dbReference type="STRING" id="1266370.NITGR_850011"/>
<keyword evidence="2" id="KW-0547">Nucleotide-binding</keyword>
<dbReference type="Pfam" id="PF02237">
    <property type="entry name" value="BPL_C"/>
    <property type="match status" value="1"/>
</dbReference>
<dbReference type="InterPro" id="IPR008988">
    <property type="entry name" value="Transcriptional_repressor_C"/>
</dbReference>
<evidence type="ECO:0000256" key="3">
    <source>
        <dbReference type="ARBA" id="ARBA00022840"/>
    </source>
</evidence>
<dbReference type="InterPro" id="IPR004143">
    <property type="entry name" value="BPL_LPL_catalytic"/>
</dbReference>
<evidence type="ECO:0000256" key="5">
    <source>
        <dbReference type="ARBA" id="ARBA00024227"/>
    </source>
</evidence>
<sequence>MVIEPLILGKSAMPYSQEELDAIQNQLQTLPWAGKIIAYDQVDSTNDLAKNLLFQGAEEGAVVLADSQTKGKGRLGRSWYSEPDTGLYFSLILKPTLDQDEIPHLTLMAAVAVVEALNQIDSQNATLKWPNDILLNNRKLGGILSEQVVDGPHPGVVIGIGLNVSQAGFPEDIAGLATSILIETGTHPARYELLINIIRNLYSYYQILLEDNVGLILSHWRQNTRMLGTPILLRHGNRTHSGIAMDLDDDGRLVVHLDSGEEIAFESGEVTLRQ</sequence>
<dbReference type="AlphaFoldDB" id="M1Z2V6"/>
<dbReference type="InterPro" id="IPR045864">
    <property type="entry name" value="aa-tRNA-synth_II/BPL/LPL"/>
</dbReference>
<keyword evidence="3" id="KW-0067">ATP-binding</keyword>
<evidence type="ECO:0000259" key="7">
    <source>
        <dbReference type="PROSITE" id="PS51733"/>
    </source>
</evidence>
<dbReference type="GO" id="GO:0005737">
    <property type="term" value="C:cytoplasm"/>
    <property type="evidence" value="ECO:0007669"/>
    <property type="project" value="TreeGrafter"/>
</dbReference>
<gene>
    <name evidence="8" type="ORF">NITGR_850011</name>
</gene>
<evidence type="ECO:0000256" key="6">
    <source>
        <dbReference type="ARBA" id="ARBA00047846"/>
    </source>
</evidence>
<dbReference type="GO" id="GO:0004077">
    <property type="term" value="F:biotin--[biotin carboxyl-carrier protein] ligase activity"/>
    <property type="evidence" value="ECO:0007669"/>
    <property type="project" value="UniProtKB-EC"/>
</dbReference>
<dbReference type="InterPro" id="IPR004408">
    <property type="entry name" value="Biotin_CoA_COase_ligase"/>
</dbReference>
<comment type="caution">
    <text evidence="8">The sequence shown here is derived from an EMBL/GenBank/DDBJ whole genome shotgun (WGS) entry which is preliminary data.</text>
</comment>
<dbReference type="Gene3D" id="3.30.930.10">
    <property type="entry name" value="Bira Bifunctional Protein, Domain 2"/>
    <property type="match status" value="1"/>
</dbReference>